<evidence type="ECO:0000313" key="2">
    <source>
        <dbReference type="Proteomes" id="UP000004074"/>
    </source>
</evidence>
<protein>
    <submittedName>
        <fullName evidence="1">Uncharacterized protein</fullName>
    </submittedName>
</protein>
<comment type="caution">
    <text evidence="1">The sequence shown here is derived from an EMBL/GenBank/DDBJ whole genome shotgun (WGS) entry which is preliminary data.</text>
</comment>
<accession>I9ZDN9</accession>
<sequence length="51" mass="6031">MCENFRAVIIQRARNYFFNHKNIASITLISIFQNLQKTLSQIALKTDLKKF</sequence>
<organism evidence="1 2">
    <name type="scientific">Helicobacter pylori NQ4076</name>
    <dbReference type="NCBI Taxonomy" id="992029"/>
    <lineage>
        <taxon>Bacteria</taxon>
        <taxon>Pseudomonadati</taxon>
        <taxon>Campylobacterota</taxon>
        <taxon>Epsilonproteobacteria</taxon>
        <taxon>Campylobacterales</taxon>
        <taxon>Helicobacteraceae</taxon>
        <taxon>Helicobacter</taxon>
    </lineage>
</organism>
<reference evidence="1 2" key="1">
    <citation type="journal article" date="2013" name="Pathog. Dis.">
        <title>Genome sequences of 65 Helicobacter pylori strains isolated from asymptomatic individuals and patients with gastric cancer, peptic ulcer disease, or gastritis.</title>
        <authorList>
            <person name="Blanchard T.G."/>
            <person name="Czinn S.J."/>
            <person name="Correa P."/>
            <person name="Nakazawa T."/>
            <person name="Keelan M."/>
            <person name="Morningstar L."/>
            <person name="Santana-Cruz I."/>
            <person name="Maroo A."/>
            <person name="McCracken C."/>
            <person name="Shefchek K."/>
            <person name="Daugherty S."/>
            <person name="Song Y."/>
            <person name="Fraser C.M."/>
            <person name="Fricke W.F."/>
        </authorList>
    </citation>
    <scope>NUCLEOTIDE SEQUENCE [LARGE SCALE GENOMIC DNA]</scope>
    <source>
        <strain evidence="1 2">NQ4076</strain>
    </source>
</reference>
<dbReference type="AlphaFoldDB" id="I9ZDN9"/>
<proteinExistence type="predicted"/>
<dbReference type="EMBL" id="AKNX01000002">
    <property type="protein sequence ID" value="EJB34358.1"/>
    <property type="molecule type" value="Genomic_DNA"/>
</dbReference>
<name>I9ZDN9_HELPX</name>
<gene>
    <name evidence="1" type="ORF">HPNQ4076_0606</name>
</gene>
<evidence type="ECO:0000313" key="1">
    <source>
        <dbReference type="EMBL" id="EJB34358.1"/>
    </source>
</evidence>
<dbReference type="Proteomes" id="UP000004074">
    <property type="component" value="Unassembled WGS sequence"/>
</dbReference>
<dbReference type="PATRIC" id="fig|992029.3.peg.588"/>